<sequence length="115" mass="13723">MYVVNYIKGHKTYKKLFEFWIRGVRFSAPLARYHQKDVSRTNQRAPKPWTAEVSRGTNTEWDPSRGDWKSWTRWSLLKTRNKEGDTTDEWNEEDKASLKTIIIKRNKKPAKTATY</sequence>
<evidence type="ECO:0000256" key="1">
    <source>
        <dbReference type="SAM" id="MobiDB-lite"/>
    </source>
</evidence>
<dbReference type="AlphaFoldDB" id="A0A7R8YQ02"/>
<dbReference type="InParanoid" id="A0A7R8YQ02"/>
<evidence type="ECO:0000313" key="3">
    <source>
        <dbReference type="Proteomes" id="UP000594454"/>
    </source>
</evidence>
<keyword evidence="3" id="KW-1185">Reference proteome</keyword>
<protein>
    <submittedName>
        <fullName evidence="2">Uncharacterized protein</fullName>
    </submittedName>
</protein>
<feature type="region of interest" description="Disordered" evidence="1">
    <location>
        <begin position="35"/>
        <end position="66"/>
    </location>
</feature>
<dbReference type="EMBL" id="LR899009">
    <property type="protein sequence ID" value="CAD7079995.1"/>
    <property type="molecule type" value="Genomic_DNA"/>
</dbReference>
<dbReference type="Proteomes" id="UP000594454">
    <property type="component" value="Chromosome 1"/>
</dbReference>
<reference evidence="2 3" key="1">
    <citation type="submission" date="2020-11" db="EMBL/GenBank/DDBJ databases">
        <authorList>
            <person name="Wallbank WR R."/>
            <person name="Pardo Diaz C."/>
            <person name="Kozak K."/>
            <person name="Martin S."/>
            <person name="Jiggins C."/>
            <person name="Moest M."/>
            <person name="Warren A I."/>
            <person name="Generalovic N T."/>
            <person name="Byers J.R.P. K."/>
            <person name="Montejo-Kovacevich G."/>
            <person name="Yen C E."/>
        </authorList>
    </citation>
    <scope>NUCLEOTIDE SEQUENCE [LARGE SCALE GENOMIC DNA]</scope>
</reference>
<evidence type="ECO:0000313" key="2">
    <source>
        <dbReference type="EMBL" id="CAD7079995.1"/>
    </source>
</evidence>
<gene>
    <name evidence="2" type="ORF">HERILL_LOCUS3174</name>
</gene>
<accession>A0A7R8YQ02</accession>
<proteinExistence type="predicted"/>
<name>A0A7R8YQ02_HERIL</name>
<organism evidence="2 3">
    <name type="scientific">Hermetia illucens</name>
    <name type="common">Black soldier fly</name>
    <dbReference type="NCBI Taxonomy" id="343691"/>
    <lineage>
        <taxon>Eukaryota</taxon>
        <taxon>Metazoa</taxon>
        <taxon>Ecdysozoa</taxon>
        <taxon>Arthropoda</taxon>
        <taxon>Hexapoda</taxon>
        <taxon>Insecta</taxon>
        <taxon>Pterygota</taxon>
        <taxon>Neoptera</taxon>
        <taxon>Endopterygota</taxon>
        <taxon>Diptera</taxon>
        <taxon>Brachycera</taxon>
        <taxon>Stratiomyomorpha</taxon>
        <taxon>Stratiomyidae</taxon>
        <taxon>Hermetiinae</taxon>
        <taxon>Hermetia</taxon>
    </lineage>
</organism>